<dbReference type="AlphaFoldDB" id="A0A2N9GFI0"/>
<name>A0A2N9GFI0_FAGSY</name>
<evidence type="ECO:0000313" key="2">
    <source>
        <dbReference type="EMBL" id="SPC98169.1"/>
    </source>
</evidence>
<organism evidence="2">
    <name type="scientific">Fagus sylvatica</name>
    <name type="common">Beechnut</name>
    <dbReference type="NCBI Taxonomy" id="28930"/>
    <lineage>
        <taxon>Eukaryota</taxon>
        <taxon>Viridiplantae</taxon>
        <taxon>Streptophyta</taxon>
        <taxon>Embryophyta</taxon>
        <taxon>Tracheophyta</taxon>
        <taxon>Spermatophyta</taxon>
        <taxon>Magnoliopsida</taxon>
        <taxon>eudicotyledons</taxon>
        <taxon>Gunneridae</taxon>
        <taxon>Pentapetalae</taxon>
        <taxon>rosids</taxon>
        <taxon>fabids</taxon>
        <taxon>Fagales</taxon>
        <taxon>Fagaceae</taxon>
        <taxon>Fagus</taxon>
    </lineage>
</organism>
<keyword evidence="1" id="KW-0812">Transmembrane</keyword>
<dbReference type="EMBL" id="OIVN01001840">
    <property type="protein sequence ID" value="SPC98169.1"/>
    <property type="molecule type" value="Genomic_DNA"/>
</dbReference>
<reference evidence="2" key="1">
    <citation type="submission" date="2018-02" db="EMBL/GenBank/DDBJ databases">
        <authorList>
            <person name="Cohen D.B."/>
            <person name="Kent A.D."/>
        </authorList>
    </citation>
    <scope>NUCLEOTIDE SEQUENCE</scope>
</reference>
<proteinExistence type="predicted"/>
<feature type="transmembrane region" description="Helical" evidence="1">
    <location>
        <begin position="32"/>
        <end position="50"/>
    </location>
</feature>
<accession>A0A2N9GFI0</accession>
<keyword evidence="1" id="KW-0472">Membrane</keyword>
<keyword evidence="1" id="KW-1133">Transmembrane helix</keyword>
<evidence type="ECO:0000256" key="1">
    <source>
        <dbReference type="SAM" id="Phobius"/>
    </source>
</evidence>
<protein>
    <submittedName>
        <fullName evidence="2">Uncharacterized protein</fullName>
    </submittedName>
</protein>
<gene>
    <name evidence="2" type="ORF">FSB_LOCUS26051</name>
</gene>
<sequence>MGDLQTVGIGHGKAWRQAWLAGWVSPSRRGRGVGLLWAVVVAGLTGALAVQI</sequence>